<sequence>MMLKQTKIVASISDLRCEVDFIRDLFQAGMNVVRMNTAHANREGFEKLIANVREVSNRIAILMDTKGPEVRTTASAEGPIDFKTGEKVKIVGNPDQETTRECIAVTYPNFVHDLNIGVSVLIDDGELALKVVDKDENTLFCEVTNDATLGSRKSVNVPGVRINLPSLTEKDRNNILYAIEKDIDFIAHSFVRNKQDVLDIREILNAHNSGIKIIAKIENQEGVDNIDEILEVADGVMVARGDLGIEVPQERIPGIQRKLIKKCILARKPVIVATQMLHTMINNPRPTRAEVTDIANAIYYRTDALMLSGETAYGKYPVEAVRTMAKIAAQAEKDKMEENDIPIPLTPENTDVTSFLAKQAVRATTLMPIRAIITDSFSGLTARNLAAFRGKYPVLAVCYNEKTMRHLALSYGVEAIYMPEKANGQEYYFTALRKLLDDGVLSHNDMVAYLSGGKMGTRTSFLEINQVDDVLKNADDYVLPNRNRYL</sequence>
<dbReference type="InterPro" id="IPR018209">
    <property type="entry name" value="Pyrv_Knase_AS"/>
</dbReference>
<evidence type="ECO:0000256" key="4">
    <source>
        <dbReference type="ARBA" id="ARBA00008663"/>
    </source>
</evidence>
<keyword evidence="13 18" id="KW-0670">Pyruvate</keyword>
<keyword evidence="10" id="KW-0067">ATP-binding</keyword>
<comment type="catalytic activity">
    <reaction evidence="15">
        <text>pyruvate + ATP = phosphoenolpyruvate + ADP + H(+)</text>
        <dbReference type="Rhea" id="RHEA:18157"/>
        <dbReference type="ChEBI" id="CHEBI:15361"/>
        <dbReference type="ChEBI" id="CHEBI:15378"/>
        <dbReference type="ChEBI" id="CHEBI:30616"/>
        <dbReference type="ChEBI" id="CHEBI:58702"/>
        <dbReference type="ChEBI" id="CHEBI:456216"/>
        <dbReference type="EC" id="2.7.1.40"/>
    </reaction>
</comment>
<evidence type="ECO:0000256" key="13">
    <source>
        <dbReference type="ARBA" id="ARBA00023317"/>
    </source>
</evidence>
<evidence type="ECO:0000313" key="18">
    <source>
        <dbReference type="EMBL" id="MCR8874593.1"/>
    </source>
</evidence>
<feature type="domain" description="Pyruvate kinase C-terminal" evidence="17">
    <location>
        <begin position="357"/>
        <end position="460"/>
    </location>
</feature>
<dbReference type="EMBL" id="JANRHJ010000012">
    <property type="protein sequence ID" value="MCR8874593.1"/>
    <property type="molecule type" value="Genomic_DNA"/>
</dbReference>
<evidence type="ECO:0000256" key="7">
    <source>
        <dbReference type="ARBA" id="ARBA00022723"/>
    </source>
</evidence>
<evidence type="ECO:0000256" key="2">
    <source>
        <dbReference type="ARBA" id="ARBA00001958"/>
    </source>
</evidence>
<comment type="similarity">
    <text evidence="4 15">Belongs to the pyruvate kinase family.</text>
</comment>
<dbReference type="InterPro" id="IPR015813">
    <property type="entry name" value="Pyrv/PenolPyrv_kinase-like_dom"/>
</dbReference>
<accession>A0AAW5N1T2</accession>
<dbReference type="NCBIfam" id="NF004978">
    <property type="entry name" value="PRK06354.1"/>
    <property type="match status" value="1"/>
</dbReference>
<dbReference type="InterPro" id="IPR015795">
    <property type="entry name" value="Pyrv_Knase_C"/>
</dbReference>
<dbReference type="GO" id="GO:0006950">
    <property type="term" value="P:response to stress"/>
    <property type="evidence" value="ECO:0007669"/>
    <property type="project" value="UniProtKB-ARBA"/>
</dbReference>
<evidence type="ECO:0000256" key="8">
    <source>
        <dbReference type="ARBA" id="ARBA00022741"/>
    </source>
</evidence>
<evidence type="ECO:0000259" key="17">
    <source>
        <dbReference type="Pfam" id="PF02887"/>
    </source>
</evidence>
<dbReference type="InterPro" id="IPR015793">
    <property type="entry name" value="Pyrv_Knase_brl"/>
</dbReference>
<evidence type="ECO:0000256" key="6">
    <source>
        <dbReference type="ARBA" id="ARBA00022679"/>
    </source>
</evidence>
<keyword evidence="8" id="KW-0547">Nucleotide-binding</keyword>
<evidence type="ECO:0000256" key="5">
    <source>
        <dbReference type="ARBA" id="ARBA00012142"/>
    </source>
</evidence>
<dbReference type="GeneID" id="82442682"/>
<dbReference type="InterPro" id="IPR015806">
    <property type="entry name" value="Pyrv_Knase_insert_dom_sf"/>
</dbReference>
<dbReference type="RefSeq" id="WP_018710165.1">
    <property type="nucleotide sequence ID" value="NZ_CALULB010000010.1"/>
</dbReference>
<proteinExistence type="inferred from homology"/>
<evidence type="ECO:0000256" key="11">
    <source>
        <dbReference type="ARBA" id="ARBA00022842"/>
    </source>
</evidence>
<dbReference type="NCBIfam" id="TIGR01064">
    <property type="entry name" value="pyruv_kin"/>
    <property type="match status" value="1"/>
</dbReference>
<keyword evidence="6 15" id="KW-0808">Transferase</keyword>
<dbReference type="PROSITE" id="PS00110">
    <property type="entry name" value="PYRUVATE_KINASE"/>
    <property type="match status" value="1"/>
</dbReference>
<dbReference type="FunFam" id="2.40.33.10:FF:000001">
    <property type="entry name" value="Pyruvate kinase"/>
    <property type="match status" value="1"/>
</dbReference>
<dbReference type="PANTHER" id="PTHR11817">
    <property type="entry name" value="PYRUVATE KINASE"/>
    <property type="match status" value="1"/>
</dbReference>
<evidence type="ECO:0000313" key="19">
    <source>
        <dbReference type="Proteomes" id="UP001204579"/>
    </source>
</evidence>
<evidence type="ECO:0000256" key="9">
    <source>
        <dbReference type="ARBA" id="ARBA00022777"/>
    </source>
</evidence>
<evidence type="ECO:0000256" key="14">
    <source>
        <dbReference type="NCBIfam" id="TIGR01064"/>
    </source>
</evidence>
<dbReference type="SUPFAM" id="SSF50800">
    <property type="entry name" value="PK beta-barrel domain-like"/>
    <property type="match status" value="1"/>
</dbReference>
<organism evidence="18 19">
    <name type="scientific">Phocaeicola barnesiae</name>
    <dbReference type="NCBI Taxonomy" id="376804"/>
    <lineage>
        <taxon>Bacteria</taxon>
        <taxon>Pseudomonadati</taxon>
        <taxon>Bacteroidota</taxon>
        <taxon>Bacteroidia</taxon>
        <taxon>Bacteroidales</taxon>
        <taxon>Bacteroidaceae</taxon>
        <taxon>Phocaeicola</taxon>
    </lineage>
</organism>
<dbReference type="EC" id="2.7.1.40" evidence="5 14"/>
<dbReference type="Pfam" id="PF02887">
    <property type="entry name" value="PK_C"/>
    <property type="match status" value="1"/>
</dbReference>
<dbReference type="Pfam" id="PF00224">
    <property type="entry name" value="PK"/>
    <property type="match status" value="1"/>
</dbReference>
<dbReference type="GO" id="GO:0016301">
    <property type="term" value="F:kinase activity"/>
    <property type="evidence" value="ECO:0007669"/>
    <property type="project" value="UniProtKB-KW"/>
</dbReference>
<dbReference type="PRINTS" id="PR01050">
    <property type="entry name" value="PYRUVTKNASE"/>
</dbReference>
<evidence type="ECO:0000256" key="3">
    <source>
        <dbReference type="ARBA" id="ARBA00004997"/>
    </source>
</evidence>
<dbReference type="GO" id="GO:0005524">
    <property type="term" value="F:ATP binding"/>
    <property type="evidence" value="ECO:0007669"/>
    <property type="project" value="UniProtKB-KW"/>
</dbReference>
<dbReference type="GO" id="GO:0000287">
    <property type="term" value="F:magnesium ion binding"/>
    <property type="evidence" value="ECO:0007669"/>
    <property type="project" value="UniProtKB-UniRule"/>
</dbReference>
<evidence type="ECO:0000256" key="10">
    <source>
        <dbReference type="ARBA" id="ARBA00022840"/>
    </source>
</evidence>
<comment type="cofactor">
    <cofactor evidence="2">
        <name>K(+)</name>
        <dbReference type="ChEBI" id="CHEBI:29103"/>
    </cofactor>
</comment>
<reference evidence="18 19" key="1">
    <citation type="submission" date="2022-08" db="EMBL/GenBank/DDBJ databases">
        <authorList>
            <person name="Zeman M."/>
            <person name="Kubasova T."/>
        </authorList>
    </citation>
    <scope>NUCLEOTIDE SEQUENCE [LARGE SCALE GENOMIC DNA]</scope>
    <source>
        <strain evidence="18 19">ET62</strain>
    </source>
</reference>
<comment type="cofactor">
    <cofactor evidence="1">
        <name>Mg(2+)</name>
        <dbReference type="ChEBI" id="CHEBI:18420"/>
    </cofactor>
</comment>
<keyword evidence="11 15" id="KW-0460">Magnesium</keyword>
<dbReference type="InterPro" id="IPR040442">
    <property type="entry name" value="Pyrv_kinase-like_dom_sf"/>
</dbReference>
<dbReference type="Gene3D" id="3.20.20.60">
    <property type="entry name" value="Phosphoenolpyruvate-binding domains"/>
    <property type="match status" value="1"/>
</dbReference>
<dbReference type="InterPro" id="IPR036918">
    <property type="entry name" value="Pyrv_Knase_C_sf"/>
</dbReference>
<dbReference type="InterPro" id="IPR001697">
    <property type="entry name" value="Pyr_Knase"/>
</dbReference>
<dbReference type="InterPro" id="IPR011037">
    <property type="entry name" value="Pyrv_Knase-like_insert_dom_sf"/>
</dbReference>
<dbReference type="Gene3D" id="2.40.33.10">
    <property type="entry name" value="PK beta-barrel domain-like"/>
    <property type="match status" value="1"/>
</dbReference>
<feature type="domain" description="Pyruvate kinase barrel" evidence="16">
    <location>
        <begin position="4"/>
        <end position="321"/>
    </location>
</feature>
<dbReference type="Gene3D" id="3.40.1380.20">
    <property type="entry name" value="Pyruvate kinase, C-terminal domain"/>
    <property type="match status" value="1"/>
</dbReference>
<gene>
    <name evidence="18" type="primary">pyk</name>
    <name evidence="18" type="ORF">NW209_11320</name>
</gene>
<keyword evidence="7" id="KW-0479">Metal-binding</keyword>
<dbReference type="NCBIfam" id="NF004491">
    <property type="entry name" value="PRK05826.1"/>
    <property type="match status" value="1"/>
</dbReference>
<dbReference type="GO" id="GO:0004743">
    <property type="term" value="F:pyruvate kinase activity"/>
    <property type="evidence" value="ECO:0007669"/>
    <property type="project" value="UniProtKB-UniRule"/>
</dbReference>
<evidence type="ECO:0000256" key="1">
    <source>
        <dbReference type="ARBA" id="ARBA00001946"/>
    </source>
</evidence>
<name>A0AAW5N1T2_9BACT</name>
<comment type="pathway">
    <text evidence="3 15">Carbohydrate degradation; glycolysis; pyruvate from D-glyceraldehyde 3-phosphate: step 5/5.</text>
</comment>
<dbReference type="GO" id="GO:0030955">
    <property type="term" value="F:potassium ion binding"/>
    <property type="evidence" value="ECO:0007669"/>
    <property type="project" value="UniProtKB-UniRule"/>
</dbReference>
<evidence type="ECO:0000256" key="15">
    <source>
        <dbReference type="RuleBase" id="RU000504"/>
    </source>
</evidence>
<keyword evidence="19" id="KW-1185">Reference proteome</keyword>
<comment type="caution">
    <text evidence="18">The sequence shown here is derived from an EMBL/GenBank/DDBJ whole genome shotgun (WGS) entry which is preliminary data.</text>
</comment>
<protein>
    <recommendedName>
        <fullName evidence="5 14">Pyruvate kinase</fullName>
        <ecNumber evidence="5 14">2.7.1.40</ecNumber>
    </recommendedName>
</protein>
<dbReference type="SUPFAM" id="SSF52935">
    <property type="entry name" value="PK C-terminal domain-like"/>
    <property type="match status" value="1"/>
</dbReference>
<dbReference type="AlphaFoldDB" id="A0AAW5N1T2"/>
<keyword evidence="12 15" id="KW-0324">Glycolysis</keyword>
<evidence type="ECO:0000259" key="16">
    <source>
        <dbReference type="Pfam" id="PF00224"/>
    </source>
</evidence>
<dbReference type="FunFam" id="3.20.20.60:FF:000001">
    <property type="entry name" value="Pyruvate kinase"/>
    <property type="match status" value="1"/>
</dbReference>
<keyword evidence="9 15" id="KW-0418">Kinase</keyword>
<dbReference type="SUPFAM" id="SSF51621">
    <property type="entry name" value="Phosphoenolpyruvate/pyruvate domain"/>
    <property type="match status" value="1"/>
</dbReference>
<evidence type="ECO:0000256" key="12">
    <source>
        <dbReference type="ARBA" id="ARBA00023152"/>
    </source>
</evidence>
<dbReference type="Proteomes" id="UP001204579">
    <property type="component" value="Unassembled WGS sequence"/>
</dbReference>